<sequence length="266" mass="29567">MSANIILTYRGEPSGIRHANLLAVVTFLAETPEWPVVIVEQDGLPSLTTPLPHPNCSVIFAYNAGAFNKAWGLNVGARHCNGTVIVFTDADLLIPGMLPRSVEHCLRNTQMVKPYRQVLDLSPETTALLRAGDSTALQQMPATASTRQMQGESAPLCGGAFAIRRDAFLKLGGWDERFVGWGGEDDAFSYKVQRARLSTLEFDDAAALHLHHPRSRDRETNAAQYASNLALLKRYYHYDQSQLERLQEVQSQVIGRTEKYRPRSVS</sequence>
<dbReference type="EMBL" id="JBEPSH010000002">
    <property type="protein sequence ID" value="MET4575802.1"/>
    <property type="molecule type" value="Genomic_DNA"/>
</dbReference>
<comment type="similarity">
    <text evidence="1">Belongs to the glycosyltransferase 2 family.</text>
</comment>
<keyword evidence="6" id="KW-1185">Reference proteome</keyword>
<proteinExistence type="inferred from homology"/>
<dbReference type="Proteomes" id="UP001549320">
    <property type="component" value="Unassembled WGS sequence"/>
</dbReference>
<dbReference type="InterPro" id="IPR003859">
    <property type="entry name" value="Galactosyl_T"/>
</dbReference>
<dbReference type="Pfam" id="PF02709">
    <property type="entry name" value="Glyco_transf_7C"/>
    <property type="match status" value="1"/>
</dbReference>
<dbReference type="PANTHER" id="PTHR43179">
    <property type="entry name" value="RHAMNOSYLTRANSFERASE WBBL"/>
    <property type="match status" value="1"/>
</dbReference>
<evidence type="ECO:0000256" key="3">
    <source>
        <dbReference type="ARBA" id="ARBA00022679"/>
    </source>
</evidence>
<dbReference type="InterPro" id="IPR027791">
    <property type="entry name" value="Galactosyl_T_C"/>
</dbReference>
<feature type="domain" description="Galactosyltransferase C-terminal" evidence="4">
    <location>
        <begin position="143"/>
        <end position="205"/>
    </location>
</feature>
<dbReference type="RefSeq" id="WP_354441493.1">
    <property type="nucleotide sequence ID" value="NZ_JBEPSH010000002.1"/>
</dbReference>
<reference evidence="5 6" key="1">
    <citation type="submission" date="2024-06" db="EMBL/GenBank/DDBJ databases">
        <title>Sorghum-associated microbial communities from plants grown in Nebraska, USA.</title>
        <authorList>
            <person name="Schachtman D."/>
        </authorList>
    </citation>
    <scope>NUCLEOTIDE SEQUENCE [LARGE SCALE GENOMIC DNA]</scope>
    <source>
        <strain evidence="5 6">2709</strain>
    </source>
</reference>
<evidence type="ECO:0000313" key="5">
    <source>
        <dbReference type="EMBL" id="MET4575802.1"/>
    </source>
</evidence>
<dbReference type="Gene3D" id="3.90.550.10">
    <property type="entry name" value="Spore Coat Polysaccharide Biosynthesis Protein SpsA, Chain A"/>
    <property type="match status" value="1"/>
</dbReference>
<gene>
    <name evidence="5" type="ORF">ABIE13_000902</name>
</gene>
<protein>
    <submittedName>
        <fullName evidence="5">Glycosyltransferase involved in capsule biosynthesis</fullName>
    </submittedName>
</protein>
<evidence type="ECO:0000256" key="2">
    <source>
        <dbReference type="ARBA" id="ARBA00022676"/>
    </source>
</evidence>
<keyword evidence="2" id="KW-0328">Glycosyltransferase</keyword>
<dbReference type="InterPro" id="IPR029044">
    <property type="entry name" value="Nucleotide-diphossugar_trans"/>
</dbReference>
<dbReference type="PRINTS" id="PR02050">
    <property type="entry name" value="B14GALTRFASE"/>
</dbReference>
<name>A0ABV2Q5F1_9BURK</name>
<evidence type="ECO:0000259" key="4">
    <source>
        <dbReference type="Pfam" id="PF02709"/>
    </source>
</evidence>
<organism evidence="5 6">
    <name type="scientific">Ottowia thiooxydans</name>
    <dbReference type="NCBI Taxonomy" id="219182"/>
    <lineage>
        <taxon>Bacteria</taxon>
        <taxon>Pseudomonadati</taxon>
        <taxon>Pseudomonadota</taxon>
        <taxon>Betaproteobacteria</taxon>
        <taxon>Burkholderiales</taxon>
        <taxon>Comamonadaceae</taxon>
        <taxon>Ottowia</taxon>
    </lineage>
</organism>
<evidence type="ECO:0000256" key="1">
    <source>
        <dbReference type="ARBA" id="ARBA00006739"/>
    </source>
</evidence>
<comment type="caution">
    <text evidence="5">The sequence shown here is derived from an EMBL/GenBank/DDBJ whole genome shotgun (WGS) entry which is preliminary data.</text>
</comment>
<dbReference type="SUPFAM" id="SSF53448">
    <property type="entry name" value="Nucleotide-diphospho-sugar transferases"/>
    <property type="match status" value="1"/>
</dbReference>
<dbReference type="PANTHER" id="PTHR43179:SF12">
    <property type="entry name" value="GALACTOFURANOSYLTRANSFERASE GLFT2"/>
    <property type="match status" value="1"/>
</dbReference>
<accession>A0ABV2Q5F1</accession>
<keyword evidence="3" id="KW-0808">Transferase</keyword>
<evidence type="ECO:0000313" key="6">
    <source>
        <dbReference type="Proteomes" id="UP001549320"/>
    </source>
</evidence>